<protein>
    <submittedName>
        <fullName evidence="1">Uncharacterized protein</fullName>
    </submittedName>
</protein>
<comment type="caution">
    <text evidence="1">The sequence shown here is derived from an EMBL/GenBank/DDBJ whole genome shotgun (WGS) entry which is preliminary data.</text>
</comment>
<proteinExistence type="predicted"/>
<organism evidence="1 2">
    <name type="scientific">Bauhinia variegata</name>
    <name type="common">Purple orchid tree</name>
    <name type="synonym">Phanera variegata</name>
    <dbReference type="NCBI Taxonomy" id="167791"/>
    <lineage>
        <taxon>Eukaryota</taxon>
        <taxon>Viridiplantae</taxon>
        <taxon>Streptophyta</taxon>
        <taxon>Embryophyta</taxon>
        <taxon>Tracheophyta</taxon>
        <taxon>Spermatophyta</taxon>
        <taxon>Magnoliopsida</taxon>
        <taxon>eudicotyledons</taxon>
        <taxon>Gunneridae</taxon>
        <taxon>Pentapetalae</taxon>
        <taxon>rosids</taxon>
        <taxon>fabids</taxon>
        <taxon>Fabales</taxon>
        <taxon>Fabaceae</taxon>
        <taxon>Cercidoideae</taxon>
        <taxon>Cercideae</taxon>
        <taxon>Bauhiniinae</taxon>
        <taxon>Bauhinia</taxon>
    </lineage>
</organism>
<accession>A0ACB9N9G2</accession>
<sequence length="392" mass="44210">MEISVDSIHNDGSDIKDVSGAGSSCLYDLLCSEMPTMESQREKWMAYGPQKRLESLMCQAGNKLCADCGAPEPKWVSYSLGVFICIKCSGVHRSMGVHISKVLSVKLDEWTNEQVDELVKLGGNTVVNTKYEACVPSYIRKPKPTSSNEERSDFIRRKYEHLQFLHSDENLSCPFPPSQGRHHHHHHHVDKKHYDKQPTKHRIGLAFRNSWGRKDCDHKHSKKSHHSLAGMVEFVGLIKVNVVKGTNLAVRDVRTSDPYVLLALGHQSVKTRVIKNNLNPVWNESLMLSIPENIPPLKVIVYDKDTFTTDDFMGEAEIDIHPLLQAAKACEKSTINESLQLGSWVATGDNNLVRDGIISLEEGRIRQFISLKLQNVERGVLEIELECLPLTQ</sequence>
<evidence type="ECO:0000313" key="2">
    <source>
        <dbReference type="Proteomes" id="UP000828941"/>
    </source>
</evidence>
<evidence type="ECO:0000313" key="1">
    <source>
        <dbReference type="EMBL" id="KAI4333007.1"/>
    </source>
</evidence>
<reference evidence="1 2" key="1">
    <citation type="journal article" date="2022" name="DNA Res.">
        <title>Chromosomal-level genome assembly of the orchid tree Bauhinia variegata (Leguminosae; Cercidoideae) supports the allotetraploid origin hypothesis of Bauhinia.</title>
        <authorList>
            <person name="Zhong Y."/>
            <person name="Chen Y."/>
            <person name="Zheng D."/>
            <person name="Pang J."/>
            <person name="Liu Y."/>
            <person name="Luo S."/>
            <person name="Meng S."/>
            <person name="Qian L."/>
            <person name="Wei D."/>
            <person name="Dai S."/>
            <person name="Zhou R."/>
        </authorList>
    </citation>
    <scope>NUCLEOTIDE SEQUENCE [LARGE SCALE GENOMIC DNA]</scope>
    <source>
        <strain evidence="1">BV-YZ2020</strain>
    </source>
</reference>
<dbReference type="EMBL" id="CM039432">
    <property type="protein sequence ID" value="KAI4333007.1"/>
    <property type="molecule type" value="Genomic_DNA"/>
</dbReference>
<dbReference type="Proteomes" id="UP000828941">
    <property type="component" value="Chromosome 7"/>
</dbReference>
<keyword evidence="2" id="KW-1185">Reference proteome</keyword>
<gene>
    <name evidence="1" type="ORF">L6164_017864</name>
</gene>
<name>A0ACB9N9G2_BAUVA</name>